<dbReference type="Pfam" id="PF18932">
    <property type="entry name" value="DUF5681"/>
    <property type="match status" value="1"/>
</dbReference>
<dbReference type="AlphaFoldDB" id="B8IGK3"/>
<dbReference type="HOGENOM" id="CLU_1523436_0_0_5"/>
<accession>B8IGK3</accession>
<dbReference type="EMBL" id="CP001349">
    <property type="protein sequence ID" value="ACL55903.1"/>
    <property type="molecule type" value="Genomic_DNA"/>
</dbReference>
<gene>
    <name evidence="3" type="ordered locus">Mnod_0879</name>
</gene>
<dbReference type="STRING" id="460265.Mnod_0879"/>
<evidence type="ECO:0000313" key="3">
    <source>
        <dbReference type="EMBL" id="ACL55903.1"/>
    </source>
</evidence>
<reference evidence="3 4" key="1">
    <citation type="submission" date="2009-01" db="EMBL/GenBank/DDBJ databases">
        <title>Complete sequence of chromosome of Methylobacterium nodulans ORS 2060.</title>
        <authorList>
            <consortium name="US DOE Joint Genome Institute"/>
            <person name="Lucas S."/>
            <person name="Copeland A."/>
            <person name="Lapidus A."/>
            <person name="Glavina del Rio T."/>
            <person name="Dalin E."/>
            <person name="Tice H."/>
            <person name="Bruce D."/>
            <person name="Goodwin L."/>
            <person name="Pitluck S."/>
            <person name="Sims D."/>
            <person name="Brettin T."/>
            <person name="Detter J.C."/>
            <person name="Han C."/>
            <person name="Larimer F."/>
            <person name="Land M."/>
            <person name="Hauser L."/>
            <person name="Kyrpides N."/>
            <person name="Ivanova N."/>
            <person name="Marx C.J."/>
            <person name="Richardson P."/>
        </authorList>
    </citation>
    <scope>NUCLEOTIDE SEQUENCE [LARGE SCALE GENOMIC DNA]</scope>
    <source>
        <strain evidence="4">LMG 21967 / CNCM I-2342 / ORS 2060</strain>
    </source>
</reference>
<dbReference type="InterPro" id="IPR043736">
    <property type="entry name" value="DUF5681"/>
</dbReference>
<dbReference type="KEGG" id="mno:Mnod_0879"/>
<evidence type="ECO:0000259" key="2">
    <source>
        <dbReference type="Pfam" id="PF18932"/>
    </source>
</evidence>
<dbReference type="OrthoDB" id="2086138at2"/>
<feature type="region of interest" description="Disordered" evidence="1">
    <location>
        <begin position="1"/>
        <end position="49"/>
    </location>
</feature>
<protein>
    <recommendedName>
        <fullName evidence="2">DUF5681 domain-containing protein</fullName>
    </recommendedName>
</protein>
<evidence type="ECO:0000256" key="1">
    <source>
        <dbReference type="SAM" id="MobiDB-lite"/>
    </source>
</evidence>
<dbReference type="Proteomes" id="UP000008207">
    <property type="component" value="Chromosome"/>
</dbReference>
<name>B8IGK3_METNO</name>
<feature type="compositionally biased region" description="Low complexity" evidence="1">
    <location>
        <begin position="1"/>
        <end position="15"/>
    </location>
</feature>
<keyword evidence="4" id="KW-1185">Reference proteome</keyword>
<sequence>MTRKTAQATEAATQTDTSGTTAPRRRGPGRPFQKGQSGNPNGRRRKMRPIADFREMVLAEFERELTMNENGKPIKVTAFEAVLRSTIVSAVKGNSRSQRQAAELYMQVQREHRKAADQLLTAVFLDNMTFEQAQAKAKRLRIRLGSFRSSCSLWFLRLVSPRGSHASLRGRRLAAA</sequence>
<proteinExistence type="predicted"/>
<dbReference type="RefSeq" id="WP_015927606.1">
    <property type="nucleotide sequence ID" value="NC_011894.1"/>
</dbReference>
<feature type="domain" description="DUF5681" evidence="2">
    <location>
        <begin position="31"/>
        <end position="107"/>
    </location>
</feature>
<organism evidence="3 4">
    <name type="scientific">Methylobacterium nodulans (strain LMG 21967 / CNCM I-2342 / ORS 2060)</name>
    <dbReference type="NCBI Taxonomy" id="460265"/>
    <lineage>
        <taxon>Bacteria</taxon>
        <taxon>Pseudomonadati</taxon>
        <taxon>Pseudomonadota</taxon>
        <taxon>Alphaproteobacteria</taxon>
        <taxon>Hyphomicrobiales</taxon>
        <taxon>Methylobacteriaceae</taxon>
        <taxon>Methylobacterium</taxon>
    </lineage>
</organism>
<evidence type="ECO:0000313" key="4">
    <source>
        <dbReference type="Proteomes" id="UP000008207"/>
    </source>
</evidence>